<keyword evidence="2" id="KW-0479">Metal-binding</keyword>
<feature type="domain" description="DDE Tnp4" evidence="4">
    <location>
        <begin position="123"/>
        <end position="197"/>
    </location>
</feature>
<dbReference type="GO" id="GO:0046872">
    <property type="term" value="F:metal ion binding"/>
    <property type="evidence" value="ECO:0007669"/>
    <property type="project" value="UniProtKB-KW"/>
</dbReference>
<sequence length="306" mass="34847">MTLQFILFYLIYYCHLLPTEIIAYNTMLLYRFSNSVEESSKKRYAGNLLYLAIELFSPALYDSCVESLRLVPTNLVQPLSIGRSEVFSKIIENLENTIIITDGRNHDIPKQTVVEHNKKCLNTKYFNHKSNKNGVKSIVCINRSGYSVFCSNSYNAAVHDSNVFNMEFDYNYLGGNYYIMGDGGFMGVPRMICPYPQKCCESKCLNSYLSEPNVKCVIIGSFEFNESVWFLTIEVIVGFYGVFDKDMVFEGECKGITNNQMVDMFGGGSSSYWSLKLNSKGKVYIDETVAKTTKEYLLLQQITIEG</sequence>
<name>A0A0A1U4P3_ENTIV</name>
<keyword evidence="3" id="KW-1133">Transmembrane helix</keyword>
<dbReference type="InterPro" id="IPR027806">
    <property type="entry name" value="HARBI1_dom"/>
</dbReference>
<evidence type="ECO:0000259" key="4">
    <source>
        <dbReference type="Pfam" id="PF13359"/>
    </source>
</evidence>
<dbReference type="RefSeq" id="XP_004254629.1">
    <property type="nucleotide sequence ID" value="XM_004254581.1"/>
</dbReference>
<dbReference type="VEuPathDB" id="AmoebaDB:EIN_274250"/>
<dbReference type="AlphaFoldDB" id="A0A0A1U4P3"/>
<reference evidence="5 6" key="1">
    <citation type="submission" date="2012-10" db="EMBL/GenBank/DDBJ databases">
        <authorList>
            <person name="Zafar N."/>
            <person name="Inman J."/>
            <person name="Hall N."/>
            <person name="Lorenzi H."/>
            <person name="Caler E."/>
        </authorList>
    </citation>
    <scope>NUCLEOTIDE SEQUENCE [LARGE SCALE GENOMIC DNA]</scope>
    <source>
        <strain evidence="5 6">IP1</strain>
    </source>
</reference>
<evidence type="ECO:0000313" key="5">
    <source>
        <dbReference type="EMBL" id="ELP87858.1"/>
    </source>
</evidence>
<evidence type="ECO:0000256" key="3">
    <source>
        <dbReference type="SAM" id="Phobius"/>
    </source>
</evidence>
<dbReference type="EMBL" id="KB206783">
    <property type="protein sequence ID" value="ELP87858.1"/>
    <property type="molecule type" value="Genomic_DNA"/>
</dbReference>
<dbReference type="GeneID" id="14886873"/>
<dbReference type="Pfam" id="PF13359">
    <property type="entry name" value="DDE_Tnp_4"/>
    <property type="match status" value="1"/>
</dbReference>
<keyword evidence="3" id="KW-0812">Transmembrane</keyword>
<gene>
    <name evidence="5" type="ORF">EIN_274250</name>
</gene>
<accession>A0A0A1U4P3</accession>
<keyword evidence="3" id="KW-0472">Membrane</keyword>
<dbReference type="KEGG" id="eiv:EIN_274250"/>
<organism evidence="5 6">
    <name type="scientific">Entamoeba invadens IP1</name>
    <dbReference type="NCBI Taxonomy" id="370355"/>
    <lineage>
        <taxon>Eukaryota</taxon>
        <taxon>Amoebozoa</taxon>
        <taxon>Evosea</taxon>
        <taxon>Archamoebae</taxon>
        <taxon>Mastigamoebida</taxon>
        <taxon>Entamoebidae</taxon>
        <taxon>Entamoeba</taxon>
    </lineage>
</organism>
<evidence type="ECO:0000256" key="1">
    <source>
        <dbReference type="ARBA" id="ARBA00001968"/>
    </source>
</evidence>
<proteinExistence type="predicted"/>
<dbReference type="OrthoDB" id="7937836at2759"/>
<feature type="transmembrane region" description="Helical" evidence="3">
    <location>
        <begin position="6"/>
        <end position="32"/>
    </location>
</feature>
<evidence type="ECO:0000256" key="2">
    <source>
        <dbReference type="ARBA" id="ARBA00022723"/>
    </source>
</evidence>
<protein>
    <recommendedName>
        <fullName evidence="4">DDE Tnp4 domain-containing protein</fullName>
    </recommendedName>
</protein>
<dbReference type="Proteomes" id="UP000014680">
    <property type="component" value="Unassembled WGS sequence"/>
</dbReference>
<comment type="cofactor">
    <cofactor evidence="1">
        <name>a divalent metal cation</name>
        <dbReference type="ChEBI" id="CHEBI:60240"/>
    </cofactor>
</comment>
<keyword evidence="6" id="KW-1185">Reference proteome</keyword>
<evidence type="ECO:0000313" key="6">
    <source>
        <dbReference type="Proteomes" id="UP000014680"/>
    </source>
</evidence>